<accession>A0A317MWZ1</accession>
<dbReference type="Gene3D" id="2.40.50.180">
    <property type="entry name" value="CheA-289, Domain 4"/>
    <property type="match status" value="1"/>
</dbReference>
<dbReference type="Pfam" id="PF01584">
    <property type="entry name" value="CheW"/>
    <property type="match status" value="1"/>
</dbReference>
<dbReference type="SUPFAM" id="SSF50341">
    <property type="entry name" value="CheW-like"/>
    <property type="match status" value="1"/>
</dbReference>
<dbReference type="SMART" id="SM00260">
    <property type="entry name" value="CheW"/>
    <property type="match status" value="1"/>
</dbReference>
<evidence type="ECO:0000259" key="1">
    <source>
        <dbReference type="PROSITE" id="PS50851"/>
    </source>
</evidence>
<feature type="domain" description="CheW-like" evidence="1">
    <location>
        <begin position="5"/>
        <end position="145"/>
    </location>
</feature>
<comment type="caution">
    <text evidence="2">The sequence shown here is derived from an EMBL/GenBank/DDBJ whole genome shotgun (WGS) entry which is preliminary data.</text>
</comment>
<dbReference type="AlphaFoldDB" id="A0A317MWZ1"/>
<organism evidence="2 3">
    <name type="scientific">Plasticicumulans acidivorans</name>
    <dbReference type="NCBI Taxonomy" id="886464"/>
    <lineage>
        <taxon>Bacteria</taxon>
        <taxon>Pseudomonadati</taxon>
        <taxon>Pseudomonadota</taxon>
        <taxon>Gammaproteobacteria</taxon>
        <taxon>Candidatus Competibacteraceae</taxon>
        <taxon>Plasticicumulans</taxon>
    </lineage>
</organism>
<dbReference type="GO" id="GO:0007165">
    <property type="term" value="P:signal transduction"/>
    <property type="evidence" value="ECO:0007669"/>
    <property type="project" value="InterPro"/>
</dbReference>
<dbReference type="OrthoDB" id="5765252at2"/>
<evidence type="ECO:0000313" key="2">
    <source>
        <dbReference type="EMBL" id="PWV62328.1"/>
    </source>
</evidence>
<reference evidence="2 3" key="1">
    <citation type="submission" date="2018-05" db="EMBL/GenBank/DDBJ databases">
        <title>Genomic Encyclopedia of Type Strains, Phase IV (KMG-IV): sequencing the most valuable type-strain genomes for metagenomic binning, comparative biology and taxonomic classification.</title>
        <authorList>
            <person name="Goeker M."/>
        </authorList>
    </citation>
    <scope>NUCLEOTIDE SEQUENCE [LARGE SCALE GENOMIC DNA]</scope>
    <source>
        <strain evidence="2 3">DSM 23606</strain>
    </source>
</reference>
<dbReference type="EMBL" id="QGTJ01000004">
    <property type="protein sequence ID" value="PWV62328.1"/>
    <property type="molecule type" value="Genomic_DNA"/>
</dbReference>
<gene>
    <name evidence="2" type="ORF">C7443_104123</name>
</gene>
<dbReference type="Proteomes" id="UP000246569">
    <property type="component" value="Unassembled WGS sequence"/>
</dbReference>
<protein>
    <submittedName>
        <fullName evidence="2">Chemosensory pili system protein ChpC</fullName>
    </submittedName>
</protein>
<dbReference type="InterPro" id="IPR002545">
    <property type="entry name" value="CheW-lke_dom"/>
</dbReference>
<dbReference type="PROSITE" id="PS50851">
    <property type="entry name" value="CHEW"/>
    <property type="match status" value="1"/>
</dbReference>
<dbReference type="RefSeq" id="WP_110018160.1">
    <property type="nucleotide sequence ID" value="NZ_QGTJ01000004.1"/>
</dbReference>
<evidence type="ECO:0000313" key="3">
    <source>
        <dbReference type="Proteomes" id="UP000246569"/>
    </source>
</evidence>
<keyword evidence="3" id="KW-1185">Reference proteome</keyword>
<sequence length="151" mass="16776">MSEQELRCLVIGVAGGRLIAPGSLVIEVLPYAQPLRVQNAPGWVLGSLLWRARTIPLLGVEPLLLGRETEPGVRSRIVVLKTPSERVEYLGFVAQEVPQLTLVTREHLRADDDTPCPQGMLRAVLWQGGRTYIPDFDWFCTELAALGIYRS</sequence>
<dbReference type="GO" id="GO:0006935">
    <property type="term" value="P:chemotaxis"/>
    <property type="evidence" value="ECO:0007669"/>
    <property type="project" value="InterPro"/>
</dbReference>
<proteinExistence type="predicted"/>
<name>A0A317MWZ1_9GAMM</name>
<dbReference type="InterPro" id="IPR036061">
    <property type="entry name" value="CheW-like_dom_sf"/>
</dbReference>